<protein>
    <submittedName>
        <fullName evidence="1">DNA-binding protein</fullName>
    </submittedName>
</protein>
<accession>A0A412E0S5</accession>
<evidence type="ECO:0000313" key="2">
    <source>
        <dbReference type="Proteomes" id="UP000284161"/>
    </source>
</evidence>
<reference evidence="1 2" key="1">
    <citation type="submission" date="2018-08" db="EMBL/GenBank/DDBJ databases">
        <title>A genome reference for cultivated species of the human gut microbiota.</title>
        <authorList>
            <person name="Zou Y."/>
            <person name="Xue W."/>
            <person name="Luo G."/>
        </authorList>
    </citation>
    <scope>NUCLEOTIDE SEQUENCE [LARGE SCALE GENOMIC DNA]</scope>
    <source>
        <strain evidence="1 2">AF25-6</strain>
    </source>
</reference>
<gene>
    <name evidence="1" type="ORF">DWY58_15875</name>
</gene>
<dbReference type="RefSeq" id="WP_005675356.1">
    <property type="nucleotide sequence ID" value="NZ_QRUB01000023.1"/>
</dbReference>
<dbReference type="InterPro" id="IPR009061">
    <property type="entry name" value="DNA-bd_dom_put_sf"/>
</dbReference>
<dbReference type="AlphaFoldDB" id="A0A412E0S5"/>
<name>A0A412E0S5_BACSE</name>
<sequence>MAKIKNVESLCERELLEKILHTVEKHEKALAQHQMPQNHLYDNKALMAKLGIKEKYLKKLRDNGYLGYSRQGDKYWYTQEDVDRFLRNFHYDAFAASDELPQRRGGGYGR</sequence>
<dbReference type="GO" id="GO:0003677">
    <property type="term" value="F:DNA binding"/>
    <property type="evidence" value="ECO:0007669"/>
    <property type="project" value="UniProtKB-KW"/>
</dbReference>
<organism evidence="1 2">
    <name type="scientific">Bacteroides stercoris</name>
    <dbReference type="NCBI Taxonomy" id="46506"/>
    <lineage>
        <taxon>Bacteria</taxon>
        <taxon>Pseudomonadati</taxon>
        <taxon>Bacteroidota</taxon>
        <taxon>Bacteroidia</taxon>
        <taxon>Bacteroidales</taxon>
        <taxon>Bacteroidaceae</taxon>
        <taxon>Bacteroides</taxon>
    </lineage>
</organism>
<proteinExistence type="predicted"/>
<dbReference type="EMBL" id="QRUB01000023">
    <property type="protein sequence ID" value="RGR26203.1"/>
    <property type="molecule type" value="Genomic_DNA"/>
</dbReference>
<keyword evidence="1" id="KW-0238">DNA-binding</keyword>
<evidence type="ECO:0000313" key="1">
    <source>
        <dbReference type="EMBL" id="RGR26203.1"/>
    </source>
</evidence>
<dbReference type="SUPFAM" id="SSF46955">
    <property type="entry name" value="Putative DNA-binding domain"/>
    <property type="match status" value="1"/>
</dbReference>
<dbReference type="Proteomes" id="UP000284161">
    <property type="component" value="Unassembled WGS sequence"/>
</dbReference>
<comment type="caution">
    <text evidence="1">The sequence shown here is derived from an EMBL/GenBank/DDBJ whole genome shotgun (WGS) entry which is preliminary data.</text>
</comment>